<feature type="transmembrane region" description="Helical" evidence="1">
    <location>
        <begin position="23"/>
        <end position="41"/>
    </location>
</feature>
<evidence type="ECO:0000256" key="1">
    <source>
        <dbReference type="SAM" id="Phobius"/>
    </source>
</evidence>
<dbReference type="EMBL" id="JBFNXR010000048">
    <property type="protein sequence ID" value="MEW9855960.1"/>
    <property type="molecule type" value="Genomic_DNA"/>
</dbReference>
<gene>
    <name evidence="2" type="ORF">ABUH87_12515</name>
</gene>
<name>A0ABV3RD22_9SPHN</name>
<evidence type="ECO:0000313" key="3">
    <source>
        <dbReference type="Proteomes" id="UP001556118"/>
    </source>
</evidence>
<organism evidence="2 3">
    <name type="scientific">Novosphingobium rhizovicinum</name>
    <dbReference type="NCBI Taxonomy" id="3228928"/>
    <lineage>
        <taxon>Bacteria</taxon>
        <taxon>Pseudomonadati</taxon>
        <taxon>Pseudomonadota</taxon>
        <taxon>Alphaproteobacteria</taxon>
        <taxon>Sphingomonadales</taxon>
        <taxon>Sphingomonadaceae</taxon>
        <taxon>Novosphingobium</taxon>
    </lineage>
</organism>
<reference evidence="2 3" key="1">
    <citation type="submission" date="2024-06" db="EMBL/GenBank/DDBJ databases">
        <title>Novosphingobium rhizovicinus M1R2S20.</title>
        <authorList>
            <person name="Sun J.-Q."/>
        </authorList>
    </citation>
    <scope>NUCLEOTIDE SEQUENCE [LARGE SCALE GENOMIC DNA]</scope>
    <source>
        <strain evidence="2 3">M1R2S20</strain>
    </source>
</reference>
<sequence>MGTIVGILLVAAAILFDENAPRPYRILIGLPGTILLIVGIFNV</sequence>
<evidence type="ECO:0000313" key="2">
    <source>
        <dbReference type="EMBL" id="MEW9855960.1"/>
    </source>
</evidence>
<dbReference type="RefSeq" id="WP_367774188.1">
    <property type="nucleotide sequence ID" value="NZ_JBFNXR010000048.1"/>
</dbReference>
<proteinExistence type="predicted"/>
<dbReference type="Proteomes" id="UP001556118">
    <property type="component" value="Unassembled WGS sequence"/>
</dbReference>
<accession>A0ABV3RD22</accession>
<keyword evidence="1" id="KW-0472">Membrane</keyword>
<keyword evidence="1" id="KW-1133">Transmembrane helix</keyword>
<keyword evidence="3" id="KW-1185">Reference proteome</keyword>
<comment type="caution">
    <text evidence="2">The sequence shown here is derived from an EMBL/GenBank/DDBJ whole genome shotgun (WGS) entry which is preliminary data.</text>
</comment>
<keyword evidence="1" id="KW-0812">Transmembrane</keyword>
<protein>
    <submittedName>
        <fullName evidence="2">Uncharacterized protein</fullName>
    </submittedName>
</protein>